<evidence type="ECO:0000313" key="9">
    <source>
        <dbReference type="Proteomes" id="UP000826234"/>
    </source>
</evidence>
<evidence type="ECO:0000256" key="5">
    <source>
        <dbReference type="ARBA" id="ARBA00023170"/>
    </source>
</evidence>
<keyword evidence="5" id="KW-0675">Receptor</keyword>
<accession>A0ABQ7TM73</accession>
<evidence type="ECO:0000256" key="3">
    <source>
        <dbReference type="ARBA" id="ARBA00022989"/>
    </source>
</evidence>
<keyword evidence="6" id="KW-0325">Glycoprotein</keyword>
<dbReference type="InterPro" id="IPR000337">
    <property type="entry name" value="GPCR_3"/>
</dbReference>
<dbReference type="PRINTS" id="PR00248">
    <property type="entry name" value="GPCRMGR"/>
</dbReference>
<keyword evidence="9" id="KW-1185">Reference proteome</keyword>
<dbReference type="InterPro" id="IPR001828">
    <property type="entry name" value="ANF_lig-bd_rcpt"/>
</dbReference>
<evidence type="ECO:0000256" key="2">
    <source>
        <dbReference type="ARBA" id="ARBA00022692"/>
    </source>
</evidence>
<organism evidence="8 9">
    <name type="scientific">Phrynosoma platyrhinos</name>
    <name type="common">Desert horned lizard</name>
    <dbReference type="NCBI Taxonomy" id="52577"/>
    <lineage>
        <taxon>Eukaryota</taxon>
        <taxon>Metazoa</taxon>
        <taxon>Chordata</taxon>
        <taxon>Craniata</taxon>
        <taxon>Vertebrata</taxon>
        <taxon>Euteleostomi</taxon>
        <taxon>Lepidosauria</taxon>
        <taxon>Squamata</taxon>
        <taxon>Bifurcata</taxon>
        <taxon>Unidentata</taxon>
        <taxon>Episquamata</taxon>
        <taxon>Toxicofera</taxon>
        <taxon>Iguania</taxon>
        <taxon>Phrynosomatidae</taxon>
        <taxon>Phrynosomatinae</taxon>
        <taxon>Phrynosoma</taxon>
    </lineage>
</organism>
<dbReference type="PANTHER" id="PTHR24061">
    <property type="entry name" value="CALCIUM-SENSING RECEPTOR-RELATED"/>
    <property type="match status" value="1"/>
</dbReference>
<dbReference type="PANTHER" id="PTHR24061:SF599">
    <property type="entry name" value="G-PROTEIN COUPLED RECEPTORS FAMILY 3 PROFILE DOMAIN-CONTAINING PROTEIN"/>
    <property type="match status" value="1"/>
</dbReference>
<evidence type="ECO:0000256" key="6">
    <source>
        <dbReference type="ARBA" id="ARBA00023180"/>
    </source>
</evidence>
<keyword evidence="3" id="KW-1133">Transmembrane helix</keyword>
<dbReference type="InterPro" id="IPR000068">
    <property type="entry name" value="GPCR_3_Ca_sens_rcpt-rel"/>
</dbReference>
<dbReference type="EMBL" id="JAIPUX010000439">
    <property type="protein sequence ID" value="KAH0630471.1"/>
    <property type="molecule type" value="Genomic_DNA"/>
</dbReference>
<reference evidence="8 9" key="1">
    <citation type="journal article" date="2022" name="Gigascience">
        <title>A chromosome-level genome assembly and annotation of the desert horned lizard, Phrynosoma platyrhinos, provides insight into chromosomal rearrangements among reptiles.</title>
        <authorList>
            <person name="Koochekian N."/>
            <person name="Ascanio A."/>
            <person name="Farleigh K."/>
            <person name="Card D.C."/>
            <person name="Schield D.R."/>
            <person name="Castoe T.A."/>
            <person name="Jezkova T."/>
        </authorList>
    </citation>
    <scope>NUCLEOTIDE SEQUENCE [LARGE SCALE GENOMIC DNA]</scope>
    <source>
        <strain evidence="8">NK-2021</strain>
    </source>
</reference>
<dbReference type="Pfam" id="PF01094">
    <property type="entry name" value="ANF_receptor"/>
    <property type="match status" value="2"/>
</dbReference>
<dbReference type="Proteomes" id="UP000826234">
    <property type="component" value="Unassembled WGS sequence"/>
</dbReference>
<evidence type="ECO:0000256" key="1">
    <source>
        <dbReference type="ARBA" id="ARBA00004141"/>
    </source>
</evidence>
<comment type="subcellular location">
    <subcellularLocation>
        <location evidence="1">Membrane</location>
        <topology evidence="1">Multi-pass membrane protein</topology>
    </subcellularLocation>
</comment>
<feature type="domain" description="Receptor ligand binding region" evidence="7">
    <location>
        <begin position="2"/>
        <end position="218"/>
    </location>
</feature>
<proteinExistence type="predicted"/>
<feature type="domain" description="Receptor ligand binding region" evidence="7">
    <location>
        <begin position="230"/>
        <end position="316"/>
    </location>
</feature>
<evidence type="ECO:0000313" key="8">
    <source>
        <dbReference type="EMBL" id="KAH0630471.1"/>
    </source>
</evidence>
<protein>
    <recommendedName>
        <fullName evidence="7">Receptor ligand binding region domain-containing protein</fullName>
    </recommendedName>
</protein>
<dbReference type="Gene3D" id="3.40.50.2300">
    <property type="match status" value="3"/>
</dbReference>
<evidence type="ECO:0000259" key="7">
    <source>
        <dbReference type="Pfam" id="PF01094"/>
    </source>
</evidence>
<gene>
    <name evidence="8" type="ORF">JD844_013520</name>
</gene>
<keyword evidence="2" id="KW-0812">Transmembrane</keyword>
<comment type="caution">
    <text evidence="8">The sequence shown here is derived from an EMBL/GenBank/DDBJ whole genome shotgun (WGS) entry which is preliminary data.</text>
</comment>
<name>A0ABQ7TM73_PHRPL</name>
<sequence>MVPKQEPPYLGIVKLLLHFKWTWIGLLAPENDSGEKFLSTFMSVVTKNGVCIAFSETIPVLNVQGSDGGSNKFNFILYVRETEVNVIVCKVDTQIMLTLVVTMQRAMGKVWIATALQDLDLRLLFKLMDLQHKHVSLSFSIQITKRRHYDDFDQYMLYLQQFGEAAFQCFYSRPLRSVKVWNRCAEKDTLKELPHDVIERILSQDTYSIYNAIQAMAHIKNMQYWQILPFLFAIHEVNQDPGLLPNITLGYNVYESYFNEKMTNEAIIDLLSPGQQKVPNYSCGQQSNLLAVLEGGNSDISSQISSMLGIFKTPQV</sequence>
<evidence type="ECO:0000256" key="4">
    <source>
        <dbReference type="ARBA" id="ARBA00023136"/>
    </source>
</evidence>
<keyword evidence="4" id="KW-0472">Membrane</keyword>
<dbReference type="SUPFAM" id="SSF53822">
    <property type="entry name" value="Periplasmic binding protein-like I"/>
    <property type="match status" value="2"/>
</dbReference>
<dbReference type="InterPro" id="IPR028082">
    <property type="entry name" value="Peripla_BP_I"/>
</dbReference>